<keyword evidence="5" id="KW-0027">Amidation</keyword>
<dbReference type="PROSITE" id="PS00511">
    <property type="entry name" value="CRF"/>
    <property type="match status" value="1"/>
</dbReference>
<feature type="domain" description="Corticotropin-releasing factor" evidence="6">
    <location>
        <begin position="244"/>
        <end position="283"/>
    </location>
</feature>
<dbReference type="Pfam" id="PF00473">
    <property type="entry name" value="CRF"/>
    <property type="match status" value="1"/>
</dbReference>
<evidence type="ECO:0000256" key="4">
    <source>
        <dbReference type="ARBA" id="ARBA00022702"/>
    </source>
</evidence>
<dbReference type="InterPro" id="IPR000187">
    <property type="entry name" value="CRF"/>
</dbReference>
<dbReference type="PANTHER" id="PTHR15035">
    <property type="entry name" value="CORTICOLIBERIN/UROCORTIN"/>
    <property type="match status" value="1"/>
</dbReference>
<dbReference type="PANTHER" id="PTHR15035:SF11">
    <property type="entry name" value="UROCORTIN"/>
    <property type="match status" value="1"/>
</dbReference>
<evidence type="ECO:0000313" key="7">
    <source>
        <dbReference type="EMBL" id="MED6294140.1"/>
    </source>
</evidence>
<keyword evidence="4" id="KW-0372">Hormone</keyword>
<protein>
    <recommendedName>
        <fullName evidence="6">Corticotropin-releasing factor domain-containing protein</fullName>
    </recommendedName>
</protein>
<reference evidence="7 8" key="1">
    <citation type="submission" date="2021-06" db="EMBL/GenBank/DDBJ databases">
        <authorList>
            <person name="Palmer J.M."/>
        </authorList>
    </citation>
    <scope>NUCLEOTIDE SEQUENCE [LARGE SCALE GENOMIC DNA]</scope>
    <source>
        <strain evidence="7 8">CL_MEX2019</strain>
        <tissue evidence="7">Muscle</tissue>
    </source>
</reference>
<evidence type="ECO:0000313" key="8">
    <source>
        <dbReference type="Proteomes" id="UP001352852"/>
    </source>
</evidence>
<dbReference type="Gene3D" id="6.10.250.1920">
    <property type="match status" value="1"/>
</dbReference>
<dbReference type="SMART" id="SM00039">
    <property type="entry name" value="CRF"/>
    <property type="match status" value="1"/>
</dbReference>
<dbReference type="InterPro" id="IPR018446">
    <property type="entry name" value="Corticotropin-releasing_fac_CS"/>
</dbReference>
<name>A0ABU7F4C4_9TELE</name>
<dbReference type="PRINTS" id="PR01612">
    <property type="entry name" value="CRFFAMILY"/>
</dbReference>
<organism evidence="7 8">
    <name type="scientific">Characodon lateralis</name>
    <dbReference type="NCBI Taxonomy" id="208331"/>
    <lineage>
        <taxon>Eukaryota</taxon>
        <taxon>Metazoa</taxon>
        <taxon>Chordata</taxon>
        <taxon>Craniata</taxon>
        <taxon>Vertebrata</taxon>
        <taxon>Euteleostomi</taxon>
        <taxon>Actinopterygii</taxon>
        <taxon>Neopterygii</taxon>
        <taxon>Teleostei</taxon>
        <taxon>Neoteleostei</taxon>
        <taxon>Acanthomorphata</taxon>
        <taxon>Ovalentaria</taxon>
        <taxon>Atherinomorphae</taxon>
        <taxon>Cyprinodontiformes</taxon>
        <taxon>Goodeidae</taxon>
        <taxon>Characodon</taxon>
    </lineage>
</organism>
<dbReference type="InterPro" id="IPR003620">
    <property type="entry name" value="Urocortin_CRF"/>
</dbReference>
<gene>
    <name evidence="7" type="ORF">CHARACLAT_018053</name>
</gene>
<sequence>DCSTLPRGDTDGDVWHGLFLGSREEVLETSGSLLDPGGLLWGVHTQPHIRGTVHRFSPNASKLVKALPEVRVEYIPGQGVRQTFPADRHYALGPAKSVRLSPPPADPTHHQVVISGQLSPSLHPSVQNMRPKLHQLKKNMTMKPAPLLLLLSSVLLSSHLRPAAGRPHSLPGWLDGSSRLQTQQMDDVLLRAATDSAASDLVGDNLLRLFQWMDPDSLHLLQPKVDGEEDEVLRTAAQLLKRSEEPPLSIDLTFHLLRNMIQMAKMESQREQAQLNRKVLDEVGK</sequence>
<keyword evidence="3" id="KW-0964">Secreted</keyword>
<evidence type="ECO:0000259" key="6">
    <source>
        <dbReference type="SMART" id="SM00039"/>
    </source>
</evidence>
<dbReference type="EMBL" id="JAHUTJ010075330">
    <property type="protein sequence ID" value="MED6294140.1"/>
    <property type="molecule type" value="Genomic_DNA"/>
</dbReference>
<accession>A0ABU7F4C4</accession>
<evidence type="ECO:0000256" key="5">
    <source>
        <dbReference type="ARBA" id="ARBA00022815"/>
    </source>
</evidence>
<feature type="non-terminal residue" evidence="7">
    <location>
        <position position="1"/>
    </location>
</feature>
<comment type="subcellular location">
    <subcellularLocation>
        <location evidence="1">Secreted</location>
    </subcellularLocation>
</comment>
<evidence type="ECO:0000256" key="2">
    <source>
        <dbReference type="ARBA" id="ARBA00009287"/>
    </source>
</evidence>
<evidence type="ECO:0000256" key="1">
    <source>
        <dbReference type="ARBA" id="ARBA00004613"/>
    </source>
</evidence>
<proteinExistence type="inferred from homology"/>
<comment type="caution">
    <text evidence="7">The sequence shown here is derived from an EMBL/GenBank/DDBJ whole genome shotgun (WGS) entry which is preliminary data.</text>
</comment>
<dbReference type="Proteomes" id="UP001352852">
    <property type="component" value="Unassembled WGS sequence"/>
</dbReference>
<evidence type="ECO:0000256" key="3">
    <source>
        <dbReference type="ARBA" id="ARBA00022525"/>
    </source>
</evidence>
<comment type="similarity">
    <text evidence="2">Belongs to the sauvagine/corticotropin-releasing factor/urotensin I family.</text>
</comment>
<keyword evidence="8" id="KW-1185">Reference proteome</keyword>